<keyword evidence="3" id="KW-1185">Reference proteome</keyword>
<dbReference type="AlphaFoldDB" id="A0A9W9WY28"/>
<reference evidence="2" key="2">
    <citation type="journal article" date="2023" name="IMA Fungus">
        <title>Comparative genomic study of the Penicillium genus elucidates a diverse pangenome and 15 lateral gene transfer events.</title>
        <authorList>
            <person name="Petersen C."/>
            <person name="Sorensen T."/>
            <person name="Nielsen M.R."/>
            <person name="Sondergaard T.E."/>
            <person name="Sorensen J.L."/>
            <person name="Fitzpatrick D.A."/>
            <person name="Frisvad J.C."/>
            <person name="Nielsen K.L."/>
        </authorList>
    </citation>
    <scope>NUCLEOTIDE SEQUENCE</scope>
    <source>
        <strain evidence="2">IBT 17660</strain>
    </source>
</reference>
<accession>A0A9W9WY28</accession>
<evidence type="ECO:0000313" key="2">
    <source>
        <dbReference type="EMBL" id="KAJ5478899.1"/>
    </source>
</evidence>
<dbReference type="Proteomes" id="UP001147760">
    <property type="component" value="Unassembled WGS sequence"/>
</dbReference>
<evidence type="ECO:0000313" key="3">
    <source>
        <dbReference type="Proteomes" id="UP001147760"/>
    </source>
</evidence>
<proteinExistence type="predicted"/>
<evidence type="ECO:0000256" key="1">
    <source>
        <dbReference type="SAM" id="MobiDB-lite"/>
    </source>
</evidence>
<sequence>MPLAWVTTTLGEPSVASDPRPESNSKRPMSPGQIVHRPPPPGLKQEVFPPPPPPPSSPHRHCIRAPPRLRSAWREHRKAEEPSEEAAAAPLTGT</sequence>
<feature type="compositionally biased region" description="Polar residues" evidence="1">
    <location>
        <begin position="1"/>
        <end position="11"/>
    </location>
</feature>
<feature type="compositionally biased region" description="Pro residues" evidence="1">
    <location>
        <begin position="37"/>
        <end position="57"/>
    </location>
</feature>
<reference evidence="2" key="1">
    <citation type="submission" date="2022-12" db="EMBL/GenBank/DDBJ databases">
        <authorList>
            <person name="Petersen C."/>
        </authorList>
    </citation>
    <scope>NUCLEOTIDE SEQUENCE</scope>
    <source>
        <strain evidence="2">IBT 17660</strain>
    </source>
</reference>
<protein>
    <submittedName>
        <fullName evidence="2">Uncharacterized protein</fullName>
    </submittedName>
</protein>
<feature type="compositionally biased region" description="Low complexity" evidence="1">
    <location>
        <begin position="85"/>
        <end position="94"/>
    </location>
</feature>
<gene>
    <name evidence="2" type="ORF">N7530_004408</name>
</gene>
<comment type="caution">
    <text evidence="2">The sequence shown here is derived from an EMBL/GenBank/DDBJ whole genome shotgun (WGS) entry which is preliminary data.</text>
</comment>
<name>A0A9W9WY28_9EURO</name>
<feature type="region of interest" description="Disordered" evidence="1">
    <location>
        <begin position="1"/>
        <end position="94"/>
    </location>
</feature>
<dbReference type="EMBL" id="JAPWDO010000003">
    <property type="protein sequence ID" value="KAJ5478899.1"/>
    <property type="molecule type" value="Genomic_DNA"/>
</dbReference>
<feature type="compositionally biased region" description="Basic and acidic residues" evidence="1">
    <location>
        <begin position="72"/>
        <end position="81"/>
    </location>
</feature>
<organism evidence="2 3">
    <name type="scientific">Penicillium desertorum</name>
    <dbReference type="NCBI Taxonomy" id="1303715"/>
    <lineage>
        <taxon>Eukaryota</taxon>
        <taxon>Fungi</taxon>
        <taxon>Dikarya</taxon>
        <taxon>Ascomycota</taxon>
        <taxon>Pezizomycotina</taxon>
        <taxon>Eurotiomycetes</taxon>
        <taxon>Eurotiomycetidae</taxon>
        <taxon>Eurotiales</taxon>
        <taxon>Aspergillaceae</taxon>
        <taxon>Penicillium</taxon>
    </lineage>
</organism>